<feature type="domain" description="Pectinesterase inhibitor" evidence="9">
    <location>
        <begin position="72"/>
        <end position="214"/>
    </location>
</feature>
<evidence type="ECO:0000256" key="1">
    <source>
        <dbReference type="ARBA" id="ARBA00005184"/>
    </source>
</evidence>
<organism evidence="10 11">
    <name type="scientific">Aristolochia fimbriata</name>
    <name type="common">White veined hardy Dutchman's pipe vine</name>
    <dbReference type="NCBI Taxonomy" id="158543"/>
    <lineage>
        <taxon>Eukaryota</taxon>
        <taxon>Viridiplantae</taxon>
        <taxon>Streptophyta</taxon>
        <taxon>Embryophyta</taxon>
        <taxon>Tracheophyta</taxon>
        <taxon>Spermatophyta</taxon>
        <taxon>Magnoliopsida</taxon>
        <taxon>Magnoliidae</taxon>
        <taxon>Piperales</taxon>
        <taxon>Aristolochiaceae</taxon>
        <taxon>Aristolochia</taxon>
    </lineage>
</organism>
<comment type="similarity">
    <text evidence="2">In the N-terminal section; belongs to the PMEI family.</text>
</comment>
<name>A0AAV7FHG2_ARIFI</name>
<comment type="catalytic activity">
    <reaction evidence="7">
        <text>[(1-&gt;4)-alpha-D-galacturonosyl methyl ester](n) + n H2O = [(1-&gt;4)-alpha-D-galacturonosyl](n) + n methanol + n H(+)</text>
        <dbReference type="Rhea" id="RHEA:22380"/>
        <dbReference type="Rhea" id="RHEA-COMP:14570"/>
        <dbReference type="Rhea" id="RHEA-COMP:14573"/>
        <dbReference type="ChEBI" id="CHEBI:15377"/>
        <dbReference type="ChEBI" id="CHEBI:15378"/>
        <dbReference type="ChEBI" id="CHEBI:17790"/>
        <dbReference type="ChEBI" id="CHEBI:140522"/>
        <dbReference type="ChEBI" id="CHEBI:140523"/>
        <dbReference type="EC" id="3.1.1.11"/>
    </reaction>
</comment>
<protein>
    <recommendedName>
        <fullName evidence="7">Pectinesterase</fullName>
        <ecNumber evidence="7">3.1.1.11</ecNumber>
    </recommendedName>
</protein>
<evidence type="ECO:0000256" key="7">
    <source>
        <dbReference type="RuleBase" id="RU000589"/>
    </source>
</evidence>
<feature type="transmembrane region" description="Helical" evidence="8">
    <location>
        <begin position="36"/>
        <end position="55"/>
    </location>
</feature>
<dbReference type="InterPro" id="IPR033131">
    <property type="entry name" value="Pectinesterase_Asp_AS"/>
</dbReference>
<evidence type="ECO:0000256" key="2">
    <source>
        <dbReference type="ARBA" id="ARBA00006027"/>
    </source>
</evidence>
<dbReference type="Proteomes" id="UP000825729">
    <property type="component" value="Unassembled WGS sequence"/>
</dbReference>
<evidence type="ECO:0000256" key="6">
    <source>
        <dbReference type="PROSITE-ProRule" id="PRU10040"/>
    </source>
</evidence>
<dbReference type="SUPFAM" id="SSF101148">
    <property type="entry name" value="Plant invertase/pectin methylesterase inhibitor"/>
    <property type="match status" value="1"/>
</dbReference>
<reference evidence="10 11" key="1">
    <citation type="submission" date="2021-07" db="EMBL/GenBank/DDBJ databases">
        <title>The Aristolochia fimbriata genome: insights into angiosperm evolution, floral development and chemical biosynthesis.</title>
        <authorList>
            <person name="Jiao Y."/>
        </authorList>
    </citation>
    <scope>NUCLEOTIDE SEQUENCE [LARGE SCALE GENOMIC DNA]</scope>
    <source>
        <strain evidence="10">IBCAS-2021</strain>
        <tissue evidence="10">Leaf</tissue>
    </source>
</reference>
<dbReference type="Pfam" id="PF01095">
    <property type="entry name" value="Pectinesterase"/>
    <property type="match status" value="1"/>
</dbReference>
<dbReference type="AlphaFoldDB" id="A0AAV7FHG2"/>
<dbReference type="CDD" id="cd15798">
    <property type="entry name" value="PMEI-like_3"/>
    <property type="match status" value="1"/>
</dbReference>
<comment type="caution">
    <text evidence="10">The sequence shown here is derived from an EMBL/GenBank/DDBJ whole genome shotgun (WGS) entry which is preliminary data.</text>
</comment>
<keyword evidence="5 7" id="KW-0063">Aspartyl esterase</keyword>
<dbReference type="GO" id="GO:0004857">
    <property type="term" value="F:enzyme inhibitor activity"/>
    <property type="evidence" value="ECO:0007669"/>
    <property type="project" value="InterPro"/>
</dbReference>
<evidence type="ECO:0000313" key="11">
    <source>
        <dbReference type="Proteomes" id="UP000825729"/>
    </source>
</evidence>
<evidence type="ECO:0000259" key="9">
    <source>
        <dbReference type="SMART" id="SM00856"/>
    </source>
</evidence>
<proteinExistence type="inferred from homology"/>
<keyword evidence="8" id="KW-0472">Membrane</keyword>
<keyword evidence="8" id="KW-0812">Transmembrane</keyword>
<dbReference type="SUPFAM" id="SSF51126">
    <property type="entry name" value="Pectin lyase-like"/>
    <property type="match status" value="1"/>
</dbReference>
<dbReference type="GO" id="GO:0045490">
    <property type="term" value="P:pectin catabolic process"/>
    <property type="evidence" value="ECO:0007669"/>
    <property type="project" value="UniProtKB-UniRule"/>
</dbReference>
<dbReference type="EC" id="3.1.1.11" evidence="7"/>
<dbReference type="GO" id="GO:0030599">
    <property type="term" value="F:pectinesterase activity"/>
    <property type="evidence" value="ECO:0007669"/>
    <property type="project" value="UniProtKB-UniRule"/>
</dbReference>
<accession>A0AAV7FHG2</accession>
<keyword evidence="4 7" id="KW-0378">Hydrolase</keyword>
<evidence type="ECO:0000256" key="3">
    <source>
        <dbReference type="ARBA" id="ARBA00007786"/>
    </source>
</evidence>
<evidence type="ECO:0000256" key="4">
    <source>
        <dbReference type="ARBA" id="ARBA00022801"/>
    </source>
</evidence>
<evidence type="ECO:0000256" key="5">
    <source>
        <dbReference type="ARBA" id="ARBA00023085"/>
    </source>
</evidence>
<dbReference type="InterPro" id="IPR035513">
    <property type="entry name" value="Invertase/methylesterase_inhib"/>
</dbReference>
<feature type="active site" evidence="6">
    <location>
        <position position="262"/>
    </location>
</feature>
<comment type="similarity">
    <text evidence="3">In the C-terminal section; belongs to the pectinesterase family.</text>
</comment>
<dbReference type="NCBIfam" id="TIGR01614">
    <property type="entry name" value="PME_inhib"/>
    <property type="match status" value="1"/>
</dbReference>
<dbReference type="PROSITE" id="PS00503">
    <property type="entry name" value="PECTINESTERASE_2"/>
    <property type="match status" value="1"/>
</dbReference>
<dbReference type="GO" id="GO:0042545">
    <property type="term" value="P:cell wall modification"/>
    <property type="evidence" value="ECO:0007669"/>
    <property type="project" value="UniProtKB-UniRule"/>
</dbReference>
<dbReference type="InterPro" id="IPR006501">
    <property type="entry name" value="Pectinesterase_inhib_dom"/>
</dbReference>
<dbReference type="InterPro" id="IPR000070">
    <property type="entry name" value="Pectinesterase_cat"/>
</dbReference>
<keyword evidence="8" id="KW-1133">Transmembrane helix</keyword>
<dbReference type="EMBL" id="JAINDJ010000002">
    <property type="protein sequence ID" value="KAG9459761.1"/>
    <property type="molecule type" value="Genomic_DNA"/>
</dbReference>
<dbReference type="SMART" id="SM00856">
    <property type="entry name" value="PMEI"/>
    <property type="match status" value="1"/>
</dbReference>
<dbReference type="InterPro" id="IPR012334">
    <property type="entry name" value="Pectin_lyas_fold"/>
</dbReference>
<comment type="pathway">
    <text evidence="1 7">Glycan metabolism; pectin degradation; 2-dehydro-3-deoxy-D-gluconate from pectin: step 1/5.</text>
</comment>
<sequence>MAPTFGSVSSLKAYGKVKEADDQERLDARRKTRRRILIIALSTVVLVAVLVAAVLGTSRGKSKSADDTGPSSLSSSVKAVCQITRYPDSCYGSLSEAVKTGKADPRSLFQLSMEVAMGAVLEASKQLQKLGTTSMAGNIPGSALADCQQLLDLAADQINGSLSNPDISAPEAVDDLKTWLSAAGTYLDTCIDGFAVFGKGFIGRDMGFFNTAGASKHQAVALMTDSDQSVYYRCRVDAFQDSLYVHSLRQFLSECDIYGTVDFIFGNAAAVLQNCNIRPRVPSPGQQDTITAQGKVDPNQNTGISIHNCTVTPFGNLTSVRTYLGRPWKPYSTTIFMKTMLDKIIDPTGWMPWTGTSAPDTIFYAEYQNYGPGSSTKNRVKWKGLRIKLGAKQAEKFAVKSFIQGDKWISKAGVKFTSGL</sequence>
<keyword evidence="11" id="KW-1185">Reference proteome</keyword>
<gene>
    <name evidence="10" type="ORF">H6P81_004269</name>
</gene>
<dbReference type="InterPro" id="IPR011050">
    <property type="entry name" value="Pectin_lyase_fold/virulence"/>
</dbReference>
<evidence type="ECO:0000256" key="8">
    <source>
        <dbReference type="SAM" id="Phobius"/>
    </source>
</evidence>
<dbReference type="PANTHER" id="PTHR31707">
    <property type="entry name" value="PECTINESTERASE"/>
    <property type="match status" value="1"/>
</dbReference>
<dbReference type="Gene3D" id="2.160.20.10">
    <property type="entry name" value="Single-stranded right-handed beta-helix, Pectin lyase-like"/>
    <property type="match status" value="1"/>
</dbReference>
<evidence type="ECO:0000313" key="10">
    <source>
        <dbReference type="EMBL" id="KAG9459761.1"/>
    </source>
</evidence>